<reference evidence="2 3" key="1">
    <citation type="submission" date="2015-07" db="EMBL/GenBank/DDBJ databases">
        <title>The genome of Eufriesea mexicana.</title>
        <authorList>
            <person name="Pan H."/>
            <person name="Kapheim K."/>
        </authorList>
    </citation>
    <scope>NUCLEOTIDE SEQUENCE [LARGE SCALE GENOMIC DNA]</scope>
    <source>
        <strain evidence="2">0111107269</strain>
        <tissue evidence="2">Whole body</tissue>
    </source>
</reference>
<protein>
    <submittedName>
        <fullName evidence="2">Uncharacterized protein</fullName>
    </submittedName>
</protein>
<proteinExistence type="predicted"/>
<sequence length="61" mass="6980">MIGRVREFSPYGNPFALIPFAGSFPIFSVGFIRALLPANKLCRSRMYVPRFWNQISGNNQE</sequence>
<dbReference type="AlphaFoldDB" id="A0A310S4K5"/>
<gene>
    <name evidence="2" type="ORF">WN48_02955</name>
</gene>
<dbReference type="Proteomes" id="UP000250275">
    <property type="component" value="Unassembled WGS sequence"/>
</dbReference>
<evidence type="ECO:0000313" key="2">
    <source>
        <dbReference type="EMBL" id="OAD52125.1"/>
    </source>
</evidence>
<keyword evidence="1" id="KW-1133">Transmembrane helix</keyword>
<evidence type="ECO:0000256" key="1">
    <source>
        <dbReference type="SAM" id="Phobius"/>
    </source>
</evidence>
<organism evidence="2 3">
    <name type="scientific">Eufriesea mexicana</name>
    <dbReference type="NCBI Taxonomy" id="516756"/>
    <lineage>
        <taxon>Eukaryota</taxon>
        <taxon>Metazoa</taxon>
        <taxon>Ecdysozoa</taxon>
        <taxon>Arthropoda</taxon>
        <taxon>Hexapoda</taxon>
        <taxon>Insecta</taxon>
        <taxon>Pterygota</taxon>
        <taxon>Neoptera</taxon>
        <taxon>Endopterygota</taxon>
        <taxon>Hymenoptera</taxon>
        <taxon>Apocrita</taxon>
        <taxon>Aculeata</taxon>
        <taxon>Apoidea</taxon>
        <taxon>Anthophila</taxon>
        <taxon>Apidae</taxon>
        <taxon>Eufriesea</taxon>
    </lineage>
</organism>
<dbReference type="EMBL" id="KQ777311">
    <property type="protein sequence ID" value="OAD52125.1"/>
    <property type="molecule type" value="Genomic_DNA"/>
</dbReference>
<evidence type="ECO:0000313" key="3">
    <source>
        <dbReference type="Proteomes" id="UP000250275"/>
    </source>
</evidence>
<keyword evidence="1" id="KW-0472">Membrane</keyword>
<keyword evidence="3" id="KW-1185">Reference proteome</keyword>
<feature type="transmembrane region" description="Helical" evidence="1">
    <location>
        <begin position="15"/>
        <end position="36"/>
    </location>
</feature>
<accession>A0A310S4K5</accession>
<keyword evidence="1" id="KW-0812">Transmembrane</keyword>
<name>A0A310S4K5_9HYME</name>